<dbReference type="AlphaFoldDB" id="A0ABD0SD99"/>
<comment type="similarity">
    <text evidence="3">Belongs to the XPO2/CSE1 family.</text>
</comment>
<feature type="domain" description="Importin N-terminal" evidence="10">
    <location>
        <begin position="29"/>
        <end position="103"/>
    </location>
</feature>
<keyword evidence="8" id="KW-0539">Nucleus</keyword>
<dbReference type="InterPro" id="IPR005043">
    <property type="entry name" value="XPO2_C"/>
</dbReference>
<evidence type="ECO:0000256" key="3">
    <source>
        <dbReference type="ARBA" id="ARBA00008669"/>
    </source>
</evidence>
<gene>
    <name evidence="11" type="ORF">ABMA28_009260</name>
</gene>
<keyword evidence="7" id="KW-0653">Protein transport</keyword>
<evidence type="ECO:0000259" key="10">
    <source>
        <dbReference type="PROSITE" id="PS50166"/>
    </source>
</evidence>
<keyword evidence="6" id="KW-0963">Cytoplasm</keyword>
<dbReference type="Pfam" id="PF03378">
    <property type="entry name" value="CAS_CSE1"/>
    <property type="match status" value="1"/>
</dbReference>
<dbReference type="EMBL" id="JBEDNZ010000023">
    <property type="protein sequence ID" value="KAL0811832.1"/>
    <property type="molecule type" value="Genomic_DNA"/>
</dbReference>
<evidence type="ECO:0000256" key="2">
    <source>
        <dbReference type="ARBA" id="ARBA00004496"/>
    </source>
</evidence>
<protein>
    <recommendedName>
        <fullName evidence="4">Exportin-2</fullName>
    </recommendedName>
    <alternativeName>
        <fullName evidence="9">Importin-alpha re-exporter</fullName>
    </alternativeName>
</protein>
<evidence type="ECO:0000256" key="9">
    <source>
        <dbReference type="ARBA" id="ARBA00030693"/>
    </source>
</evidence>
<comment type="caution">
    <text evidence="11">The sequence shown here is derived from an EMBL/GenBank/DDBJ whole genome shotgun (WGS) entry which is preliminary data.</text>
</comment>
<dbReference type="Proteomes" id="UP001549921">
    <property type="component" value="Unassembled WGS sequence"/>
</dbReference>
<dbReference type="InterPro" id="IPR001494">
    <property type="entry name" value="Importin-beta_N"/>
</dbReference>
<dbReference type="Gene3D" id="1.25.10.10">
    <property type="entry name" value="Leucine-rich Repeat Variant"/>
    <property type="match status" value="2"/>
</dbReference>
<dbReference type="InterPro" id="IPR011989">
    <property type="entry name" value="ARM-like"/>
</dbReference>
<dbReference type="PANTHER" id="PTHR10997">
    <property type="entry name" value="IMPORTIN-7, 8, 11"/>
    <property type="match status" value="1"/>
</dbReference>
<dbReference type="PANTHER" id="PTHR10997:SF8">
    <property type="entry name" value="EXPORTIN-2"/>
    <property type="match status" value="1"/>
</dbReference>
<proteinExistence type="inferred from homology"/>
<organism evidence="11 12">
    <name type="scientific">Loxostege sticticalis</name>
    <name type="common">Beet webworm moth</name>
    <dbReference type="NCBI Taxonomy" id="481309"/>
    <lineage>
        <taxon>Eukaryota</taxon>
        <taxon>Metazoa</taxon>
        <taxon>Ecdysozoa</taxon>
        <taxon>Arthropoda</taxon>
        <taxon>Hexapoda</taxon>
        <taxon>Insecta</taxon>
        <taxon>Pterygota</taxon>
        <taxon>Neoptera</taxon>
        <taxon>Endopterygota</taxon>
        <taxon>Lepidoptera</taxon>
        <taxon>Glossata</taxon>
        <taxon>Ditrysia</taxon>
        <taxon>Pyraloidea</taxon>
        <taxon>Crambidae</taxon>
        <taxon>Pyraustinae</taxon>
        <taxon>Loxostege</taxon>
    </lineage>
</organism>
<evidence type="ECO:0000313" key="11">
    <source>
        <dbReference type="EMBL" id="KAL0811832.1"/>
    </source>
</evidence>
<reference evidence="11 12" key="1">
    <citation type="submission" date="2024-06" db="EMBL/GenBank/DDBJ databases">
        <title>A chromosome-level genome assembly of beet webworm, Loxostege sticticalis.</title>
        <authorList>
            <person name="Zhang Y."/>
        </authorList>
    </citation>
    <scope>NUCLEOTIDE SEQUENCE [LARGE SCALE GENOMIC DNA]</scope>
    <source>
        <strain evidence="11">AQ028</strain>
        <tissue evidence="11">Male pupae</tissue>
    </source>
</reference>
<dbReference type="GO" id="GO:0005634">
    <property type="term" value="C:nucleus"/>
    <property type="evidence" value="ECO:0007669"/>
    <property type="project" value="UniProtKB-SubCell"/>
</dbReference>
<evidence type="ECO:0000256" key="1">
    <source>
        <dbReference type="ARBA" id="ARBA00004123"/>
    </source>
</evidence>
<dbReference type="Pfam" id="PF03810">
    <property type="entry name" value="IBN_N"/>
    <property type="match status" value="1"/>
</dbReference>
<dbReference type="Pfam" id="PF08506">
    <property type="entry name" value="Cse1"/>
    <property type="match status" value="1"/>
</dbReference>
<dbReference type="SUPFAM" id="SSF48371">
    <property type="entry name" value="ARM repeat"/>
    <property type="match status" value="1"/>
</dbReference>
<accession>A0ABD0SD99</accession>
<evidence type="ECO:0000256" key="8">
    <source>
        <dbReference type="ARBA" id="ARBA00023242"/>
    </source>
</evidence>
<keyword evidence="5" id="KW-0813">Transport</keyword>
<dbReference type="GO" id="GO:0015031">
    <property type="term" value="P:protein transport"/>
    <property type="evidence" value="ECO:0007669"/>
    <property type="project" value="UniProtKB-KW"/>
</dbReference>
<comment type="subcellular location">
    <subcellularLocation>
        <location evidence="2">Cytoplasm</location>
    </subcellularLocation>
    <subcellularLocation>
        <location evidence="1">Nucleus</location>
    </subcellularLocation>
</comment>
<dbReference type="InterPro" id="IPR013713">
    <property type="entry name" value="XPO2_central"/>
</dbReference>
<dbReference type="SMART" id="SM00913">
    <property type="entry name" value="IBN_N"/>
    <property type="match status" value="1"/>
</dbReference>
<name>A0ABD0SD99_LOXSC</name>
<evidence type="ECO:0000256" key="4">
    <source>
        <dbReference type="ARBA" id="ARBA00018945"/>
    </source>
</evidence>
<evidence type="ECO:0000256" key="6">
    <source>
        <dbReference type="ARBA" id="ARBA00022490"/>
    </source>
</evidence>
<sequence>MEVTDENLATLANYLQQTLNPDPNVRRPAEKFLEGVEVNQNYAILLLHLIDKDGVDMTIRVAAAIAFKNYIKRNWTVDEDGTDRIHMSDRATIKTLIVSLMLKSPEAIQRQFSDAVSIIGKCDFPEKWPSLIPEMVEKFATGDFHVINGILRTAHSLFKRYRYEFKSQKLWEEIKHVLENFAKPLTDLFVATIDLTTKHADNPQALKVIYGSLVLICKVFYSLNYQDLPEFFEDNMPIWMPNLLNLLQVKVPCLETDDDDEKPGVLEQLRTEICECAALYALKYEEEFAPHAPGFVTAVWTVLLATTPHPKYDALVSNALTFLAKIAEKNNYKSLFEDPATLSSICEKVVIPNMEFRESDMELFEDNPEEYVRRDIEGSDVDTRRRAACDLVRTLAQTYEDKMMNMFGQYVQLMLAKYDESGAAAWRGKDTAMYLVTSLASRGSTQASGVTRASPLVDLAQFAATHALPELQRPNVDELPVLKADALKFLMTFRSLLPKELLITALPLMVAHVNGRGVVCTYAACAVEKLIAGGMIPNAALLPHAPALLTALFASLGDGSEPAKHNEYVMKAGGMIPNAALLPHAPALLTALFASLGDGSEPAKHNEYVMKAGGMIPNAALLPHAPALLTALFASLGDGSEPAKHNEYVMKAILRTLSCLQDAALPYLGEALPKLAHMLSVVAKNPSKPHFNHYLFETLSLAVSLVTKSNPNAISAFEDALFPIFQEILQNDVQEFMPYVFQMLSLLLELRGANPASAAGDSDAYGALLPCLVAPPLWERAANVRPLVRLVCAFIAARGQLVLQSGRLNAMLGVFQKLIASKTNDHEGFYLVQTMLYKFGESVMQEYAKQIMTLLFQRLSSSKTTKYVRGLIAFLGFYAAHFGADKLIDLINSVQNNMFAMYVERVLLTDLQKVSGALERKAAAVGCVKLLCDSAHFTRGALAQYWPRLMQALISLFELPTDESTLPDDHFIEVDDAPGYQAQYAQLACARGVANDPLASIDDPKRFLAESLGNLSRSAPGVLPPLVGAIDEPHRSALQAYLNAYSVQIC</sequence>
<dbReference type="PROSITE" id="PS50166">
    <property type="entry name" value="IMPORTIN_B_NT"/>
    <property type="match status" value="1"/>
</dbReference>
<evidence type="ECO:0000313" key="12">
    <source>
        <dbReference type="Proteomes" id="UP001549921"/>
    </source>
</evidence>
<evidence type="ECO:0000256" key="5">
    <source>
        <dbReference type="ARBA" id="ARBA00022448"/>
    </source>
</evidence>
<dbReference type="InterPro" id="IPR016024">
    <property type="entry name" value="ARM-type_fold"/>
</dbReference>
<evidence type="ECO:0000256" key="7">
    <source>
        <dbReference type="ARBA" id="ARBA00022927"/>
    </source>
</evidence>
<dbReference type="GO" id="GO:0005737">
    <property type="term" value="C:cytoplasm"/>
    <property type="evidence" value="ECO:0007669"/>
    <property type="project" value="UniProtKB-SubCell"/>
</dbReference>